<proteinExistence type="predicted"/>
<dbReference type="Proteomes" id="UP001196413">
    <property type="component" value="Unassembled WGS sequence"/>
</dbReference>
<evidence type="ECO:0000313" key="1">
    <source>
        <dbReference type="EMBL" id="KAJ1353550.1"/>
    </source>
</evidence>
<protein>
    <submittedName>
        <fullName evidence="1">Uncharacterized protein</fullName>
    </submittedName>
</protein>
<organism evidence="1 2">
    <name type="scientific">Parelaphostrongylus tenuis</name>
    <name type="common">Meningeal worm</name>
    <dbReference type="NCBI Taxonomy" id="148309"/>
    <lineage>
        <taxon>Eukaryota</taxon>
        <taxon>Metazoa</taxon>
        <taxon>Ecdysozoa</taxon>
        <taxon>Nematoda</taxon>
        <taxon>Chromadorea</taxon>
        <taxon>Rhabditida</taxon>
        <taxon>Rhabditina</taxon>
        <taxon>Rhabditomorpha</taxon>
        <taxon>Strongyloidea</taxon>
        <taxon>Metastrongylidae</taxon>
        <taxon>Parelaphostrongylus</taxon>
    </lineage>
</organism>
<name>A0AAD5M7I9_PARTN</name>
<keyword evidence="2" id="KW-1185">Reference proteome</keyword>
<accession>A0AAD5M7I9</accession>
<comment type="caution">
    <text evidence="1">The sequence shown here is derived from an EMBL/GenBank/DDBJ whole genome shotgun (WGS) entry which is preliminary data.</text>
</comment>
<gene>
    <name evidence="1" type="ORF">KIN20_010197</name>
</gene>
<dbReference type="EMBL" id="JAHQIW010001747">
    <property type="protein sequence ID" value="KAJ1353550.1"/>
    <property type="molecule type" value="Genomic_DNA"/>
</dbReference>
<evidence type="ECO:0000313" key="2">
    <source>
        <dbReference type="Proteomes" id="UP001196413"/>
    </source>
</evidence>
<reference evidence="1" key="1">
    <citation type="submission" date="2021-06" db="EMBL/GenBank/DDBJ databases">
        <title>Parelaphostrongylus tenuis whole genome reference sequence.</title>
        <authorList>
            <person name="Garwood T.J."/>
            <person name="Larsen P.A."/>
            <person name="Fountain-Jones N.M."/>
            <person name="Garbe J.R."/>
            <person name="Macchietto M.G."/>
            <person name="Kania S.A."/>
            <person name="Gerhold R.W."/>
            <person name="Richards J.E."/>
            <person name="Wolf T.M."/>
        </authorList>
    </citation>
    <scope>NUCLEOTIDE SEQUENCE</scope>
    <source>
        <strain evidence="1">MNPRO001-30</strain>
        <tissue evidence="1">Meninges</tissue>
    </source>
</reference>
<sequence>MCSSCVTEDNGANCEVSEHERSDKHLLAMPGIRLFNYDMFSSRTNTGKLKSGRDQATKSRGKHGVRHVLKTVRTVVEELKAINNNILTHLR</sequence>
<dbReference type="AlphaFoldDB" id="A0AAD5M7I9"/>